<protein>
    <submittedName>
        <fullName evidence="1">Uncharacterized protein</fullName>
    </submittedName>
</protein>
<organism evidence="1 2">
    <name type="scientific">Tilletia horrida</name>
    <dbReference type="NCBI Taxonomy" id="155126"/>
    <lineage>
        <taxon>Eukaryota</taxon>
        <taxon>Fungi</taxon>
        <taxon>Dikarya</taxon>
        <taxon>Basidiomycota</taxon>
        <taxon>Ustilaginomycotina</taxon>
        <taxon>Exobasidiomycetes</taxon>
        <taxon>Tilletiales</taxon>
        <taxon>Tilletiaceae</taxon>
        <taxon>Tilletia</taxon>
    </lineage>
</organism>
<dbReference type="AlphaFoldDB" id="A0AAN6GS31"/>
<keyword evidence="2" id="KW-1185">Reference proteome</keyword>
<dbReference type="EMBL" id="JAPDMZ010000092">
    <property type="protein sequence ID" value="KAK0550446.1"/>
    <property type="molecule type" value="Genomic_DNA"/>
</dbReference>
<accession>A0AAN6GS31</accession>
<comment type="caution">
    <text evidence="1">The sequence shown here is derived from an EMBL/GenBank/DDBJ whole genome shotgun (WGS) entry which is preliminary data.</text>
</comment>
<proteinExistence type="predicted"/>
<dbReference type="Proteomes" id="UP001176517">
    <property type="component" value="Unassembled WGS sequence"/>
</dbReference>
<name>A0AAN6GS31_9BASI</name>
<evidence type="ECO:0000313" key="1">
    <source>
        <dbReference type="EMBL" id="KAK0550446.1"/>
    </source>
</evidence>
<gene>
    <name evidence="1" type="ORF">OC846_003643</name>
</gene>
<sequence length="356" mass="40592">MGDTQRLPMEIILHIIDSFIDNPRAIYSPSDDVTKTLLSFTLVCRATYAHASNHLRRQCMFVDTEDRMKRCIYYLKATNHLVPEYNLCKIDDFQVSPPRVRLCPVPSRYLAITRSAERQLYDRSMTDSSTELLTLIRPGLKRLILDISFDCYCAPNGWGNVFPHPGQSSSAWPSFVAAFSSLTELEEVVSLQDSTYFPCLEISWGIKRPVWALWPNLRRFALYAADTDYTSFWQNTRRAETLELLILGSPRTIRSCLKTAYLQPGPSDTEATKPPTPLKIVFAAAPQHQPRSDSGRCCLPWVSNWPSVDPDNLITVSLHDLPPPAQAWSPRSEAREHMRTAALRDEIWDWQGEIVS</sequence>
<reference evidence="1" key="1">
    <citation type="journal article" date="2023" name="PhytoFront">
        <title>Draft Genome Resources of Seven Strains of Tilletia horrida, Causal Agent of Kernel Smut of Rice.</title>
        <authorList>
            <person name="Khanal S."/>
            <person name="Antony Babu S."/>
            <person name="Zhou X.G."/>
        </authorList>
    </citation>
    <scope>NUCLEOTIDE SEQUENCE</scope>
    <source>
        <strain evidence="1">TX6</strain>
    </source>
</reference>
<evidence type="ECO:0000313" key="2">
    <source>
        <dbReference type="Proteomes" id="UP001176517"/>
    </source>
</evidence>